<protein>
    <submittedName>
        <fullName evidence="1">Uncharacterized protein</fullName>
    </submittedName>
</protein>
<name>A0ABU8HJ66_9BACI</name>
<dbReference type="Proteomes" id="UP001312865">
    <property type="component" value="Unassembled WGS sequence"/>
</dbReference>
<proteinExistence type="predicted"/>
<dbReference type="EMBL" id="JBBAXC010000026">
    <property type="protein sequence ID" value="MEI5909430.1"/>
    <property type="molecule type" value="Genomic_DNA"/>
</dbReference>
<accession>A0ABU8HJ66</accession>
<evidence type="ECO:0000313" key="1">
    <source>
        <dbReference type="EMBL" id="MEI5909430.1"/>
    </source>
</evidence>
<organism evidence="1 2">
    <name type="scientific">Bacillus spongiae</name>
    <dbReference type="NCBI Taxonomy" id="2683610"/>
    <lineage>
        <taxon>Bacteria</taxon>
        <taxon>Bacillati</taxon>
        <taxon>Bacillota</taxon>
        <taxon>Bacilli</taxon>
        <taxon>Bacillales</taxon>
        <taxon>Bacillaceae</taxon>
        <taxon>Bacillus</taxon>
    </lineage>
</organism>
<gene>
    <name evidence="1" type="ORF">WAK64_20590</name>
</gene>
<keyword evidence="2" id="KW-1185">Reference proteome</keyword>
<reference evidence="1 2" key="1">
    <citation type="journal article" date="2018" name="J. Microbiol.">
        <title>Bacillus spongiae sp. nov., isolated from sponge of Jeju Island.</title>
        <authorList>
            <person name="Lee G.E."/>
            <person name="Im W.T."/>
            <person name="Park J.S."/>
        </authorList>
    </citation>
    <scope>NUCLEOTIDE SEQUENCE [LARGE SCALE GENOMIC DNA]</scope>
    <source>
        <strain evidence="1 2">135PIL107-10</strain>
    </source>
</reference>
<sequence>MKNTKELKNKVAKSLIANNIRAEEYIHNNELNTALKNLVEVEVIPAELLDSINTLLKN</sequence>
<dbReference type="RefSeq" id="WP_336588874.1">
    <property type="nucleotide sequence ID" value="NZ_JBBAXC010000026.1"/>
</dbReference>
<comment type="caution">
    <text evidence="1">The sequence shown here is derived from an EMBL/GenBank/DDBJ whole genome shotgun (WGS) entry which is preliminary data.</text>
</comment>
<evidence type="ECO:0000313" key="2">
    <source>
        <dbReference type="Proteomes" id="UP001312865"/>
    </source>
</evidence>